<dbReference type="Proteomes" id="UP000285575">
    <property type="component" value="Unassembled WGS sequence"/>
</dbReference>
<evidence type="ECO:0000313" key="1">
    <source>
        <dbReference type="EMBL" id="RVU43274.1"/>
    </source>
</evidence>
<sequence length="175" mass="18938">MRVLKWMAGVVLVLAAVLVGGGWLLGSDFKVTRSLLVNAPPEKIYPLVADPRGWKQWSVWNQRDPAMAITYSGAPSGVGAVWAWRSATEGDGRMSFTRAEAPGLLAYDLYFPDFGTTSRGELRLVPEGSATRVSWTMEGNMGRNPLFGWIALFADGMVGKDFEAGLAGLKAVAEK</sequence>
<dbReference type="SUPFAM" id="SSF55961">
    <property type="entry name" value="Bet v1-like"/>
    <property type="match status" value="1"/>
</dbReference>
<proteinExistence type="predicted"/>
<protein>
    <submittedName>
        <fullName evidence="1">Polyketide cyclase</fullName>
    </submittedName>
</protein>
<accession>A0A437R9A8</accession>
<evidence type="ECO:0000313" key="2">
    <source>
        <dbReference type="Proteomes" id="UP000285575"/>
    </source>
</evidence>
<dbReference type="Gene3D" id="3.30.530.20">
    <property type="match status" value="1"/>
</dbReference>
<comment type="caution">
    <text evidence="1">The sequence shown here is derived from an EMBL/GenBank/DDBJ whole genome shotgun (WGS) entry which is preliminary data.</text>
</comment>
<reference evidence="1 2" key="1">
    <citation type="submission" date="2019-01" db="EMBL/GenBank/DDBJ databases">
        <authorList>
            <person name="Chen W.-M."/>
        </authorList>
    </citation>
    <scope>NUCLEOTIDE SEQUENCE [LARGE SCALE GENOMIC DNA]</scope>
    <source>
        <strain evidence="1 2">KYPY4</strain>
    </source>
</reference>
<keyword evidence="2" id="KW-1185">Reference proteome</keyword>
<gene>
    <name evidence="1" type="ORF">EOE66_20200</name>
</gene>
<dbReference type="Pfam" id="PF10604">
    <property type="entry name" value="Polyketide_cyc2"/>
    <property type="match status" value="1"/>
</dbReference>
<dbReference type="EMBL" id="SACR01000007">
    <property type="protein sequence ID" value="RVU43274.1"/>
    <property type="molecule type" value="Genomic_DNA"/>
</dbReference>
<dbReference type="CDD" id="cd07818">
    <property type="entry name" value="SRPBCC_1"/>
    <property type="match status" value="1"/>
</dbReference>
<dbReference type="InterPro" id="IPR023393">
    <property type="entry name" value="START-like_dom_sf"/>
</dbReference>
<dbReference type="RefSeq" id="WP_128230559.1">
    <property type="nucleotide sequence ID" value="NZ_SACR01000007.1"/>
</dbReference>
<dbReference type="InterPro" id="IPR019587">
    <property type="entry name" value="Polyketide_cyclase/dehydratase"/>
</dbReference>
<dbReference type="OrthoDB" id="9807923at2"/>
<name>A0A437R9A8_9BURK</name>
<dbReference type="AlphaFoldDB" id="A0A437R9A8"/>
<organism evidence="1 2">
    <name type="scientific">Rubrivivax rivuli</name>
    <dbReference type="NCBI Taxonomy" id="1862385"/>
    <lineage>
        <taxon>Bacteria</taxon>
        <taxon>Pseudomonadati</taxon>
        <taxon>Pseudomonadota</taxon>
        <taxon>Betaproteobacteria</taxon>
        <taxon>Burkholderiales</taxon>
        <taxon>Sphaerotilaceae</taxon>
        <taxon>Rubrivivax</taxon>
    </lineage>
</organism>